<dbReference type="AlphaFoldDB" id="F0VLK4"/>
<dbReference type="VEuPathDB" id="ToxoDB:NCLIV_045640"/>
<organism evidence="2 4">
    <name type="scientific">Neospora caninum (strain Liverpool)</name>
    <dbReference type="NCBI Taxonomy" id="572307"/>
    <lineage>
        <taxon>Eukaryota</taxon>
        <taxon>Sar</taxon>
        <taxon>Alveolata</taxon>
        <taxon>Apicomplexa</taxon>
        <taxon>Conoidasida</taxon>
        <taxon>Coccidia</taxon>
        <taxon>Eucoccidiorida</taxon>
        <taxon>Eimeriorina</taxon>
        <taxon>Sarcocystidae</taxon>
        <taxon>Neospora</taxon>
    </lineage>
</organism>
<feature type="region of interest" description="Disordered" evidence="1">
    <location>
        <begin position="175"/>
        <end position="202"/>
    </location>
</feature>
<protein>
    <submittedName>
        <fullName evidence="2">Uncharacterized protein</fullName>
    </submittedName>
</protein>
<dbReference type="RefSeq" id="XP_003884163.1">
    <property type="nucleotide sequence ID" value="XM_003884114.1"/>
</dbReference>
<evidence type="ECO:0000313" key="4">
    <source>
        <dbReference type="Proteomes" id="UP000007494"/>
    </source>
</evidence>
<reference evidence="2" key="2">
    <citation type="submission" date="2011-03" db="EMBL/GenBank/DDBJ databases">
        <title>Comparative genomics and transcriptomics of Neospora caninum and Toxoplasma gondii.</title>
        <authorList>
            <person name="Reid A.J."/>
            <person name="Sohal A."/>
            <person name="Harris D."/>
            <person name="Quail M."/>
            <person name="Sanders M."/>
            <person name="Berriman M."/>
            <person name="Wastling J.M."/>
            <person name="Pain A."/>
        </authorList>
    </citation>
    <scope>NUCLEOTIDE SEQUENCE</scope>
    <source>
        <strain evidence="2">Liverpool</strain>
    </source>
</reference>
<feature type="compositionally biased region" description="Basic and acidic residues" evidence="1">
    <location>
        <begin position="193"/>
        <end position="202"/>
    </location>
</feature>
<dbReference type="EMBL" id="LN714485">
    <property type="protein sequence ID" value="CEL68831.1"/>
    <property type="molecule type" value="Genomic_DNA"/>
</dbReference>
<gene>
    <name evidence="3" type="ORF">BN1204_045640</name>
    <name evidence="2" type="ORF">NCLIV_045640</name>
</gene>
<evidence type="ECO:0000313" key="3">
    <source>
        <dbReference type="EMBL" id="CEL68831.1"/>
    </source>
</evidence>
<accession>F0VLK4</accession>
<dbReference type="InParanoid" id="F0VLK4"/>
<dbReference type="EMBL" id="FR823391">
    <property type="protein sequence ID" value="CBZ54132.1"/>
    <property type="molecule type" value="Genomic_DNA"/>
</dbReference>
<dbReference type="eggNOG" id="ENOG502TMUD">
    <property type="taxonomic scope" value="Eukaryota"/>
</dbReference>
<reference evidence="2" key="1">
    <citation type="submission" date="2011-02" db="EMBL/GenBank/DDBJ databases">
        <authorList>
            <person name="Aslett M."/>
        </authorList>
    </citation>
    <scope>NUCLEOTIDE SEQUENCE</scope>
    <source>
        <strain evidence="2">Liverpool</strain>
    </source>
</reference>
<sequence>MEDLVAKGEDAVSKASDVAAAVGSAGSEAVTAMGSLGVGKAMKENDLTGIGSDVVNATEELASLGKKDTIATGQAAAKVSSPGEQGAATAGDTLLRAAASGTDSVVTAGGKALEAAKRTASAGKGGAAADGETVLDAGGKAVGGTVERAKSAWRAFTNFFKRLFGMQLSATPRVRRRELSNDKVAEQMNGDGAEQRTHKVKT</sequence>
<dbReference type="OMA" id="CQHRETL"/>
<dbReference type="GeneID" id="13442013"/>
<proteinExistence type="predicted"/>
<evidence type="ECO:0000256" key="1">
    <source>
        <dbReference type="SAM" id="MobiDB-lite"/>
    </source>
</evidence>
<keyword evidence="4" id="KW-1185">Reference proteome</keyword>
<reference evidence="3" key="4">
    <citation type="journal article" date="2015" name="PLoS ONE">
        <title>Comprehensive Evaluation of Toxoplasma gondii VEG and Neospora caninum LIV Genomes with Tachyzoite Stage Transcriptome and Proteome Defines Novel Transcript Features.</title>
        <authorList>
            <person name="Ramaprasad A."/>
            <person name="Mourier T."/>
            <person name="Naeem R."/>
            <person name="Malas T.B."/>
            <person name="Moussa E."/>
            <person name="Panigrahi A."/>
            <person name="Vermont S.J."/>
            <person name="Otto T.D."/>
            <person name="Wastling J."/>
            <person name="Pain A."/>
        </authorList>
    </citation>
    <scope>NUCLEOTIDE SEQUENCE</scope>
    <source>
        <strain evidence="3">Liverpool</strain>
    </source>
</reference>
<reference evidence="4" key="3">
    <citation type="journal article" date="2012" name="PLoS Pathog.">
        <title>Comparative genomics of the apicomplexan parasites Toxoplasma gondii and Neospora caninum: Coccidia differing in host range and transmission strategy.</title>
        <authorList>
            <person name="Reid A.J."/>
            <person name="Vermont S.J."/>
            <person name="Cotton J.A."/>
            <person name="Harris D."/>
            <person name="Hill-Cawthorne G.A."/>
            <person name="Konen-Waisman S."/>
            <person name="Latham S.M."/>
            <person name="Mourier T."/>
            <person name="Norton R."/>
            <person name="Quail M.A."/>
            <person name="Sanders M."/>
            <person name="Shanmugam D."/>
            <person name="Sohal A."/>
            <person name="Wasmuth J.D."/>
            <person name="Brunk B."/>
            <person name="Grigg M.E."/>
            <person name="Howard J.C."/>
            <person name="Parkinson J."/>
            <person name="Roos D.S."/>
            <person name="Trees A.J."/>
            <person name="Berriman M."/>
            <person name="Pain A."/>
            <person name="Wastling J.M."/>
        </authorList>
    </citation>
    <scope>NUCLEOTIDE SEQUENCE [LARGE SCALE GENOMIC DNA]</scope>
    <source>
        <strain evidence="4">Liverpool</strain>
    </source>
</reference>
<evidence type="ECO:0000313" key="2">
    <source>
        <dbReference type="EMBL" id="CBZ54132.1"/>
    </source>
</evidence>
<name>F0VLK4_NEOCL</name>
<dbReference type="Proteomes" id="UP000007494">
    <property type="component" value="Chromosome X"/>
</dbReference>